<evidence type="ECO:0000313" key="2">
    <source>
        <dbReference type="Proteomes" id="UP001164746"/>
    </source>
</evidence>
<dbReference type="Proteomes" id="UP001164746">
    <property type="component" value="Chromosome 10"/>
</dbReference>
<evidence type="ECO:0000313" key="1">
    <source>
        <dbReference type="EMBL" id="WAR17736.1"/>
    </source>
</evidence>
<keyword evidence="2" id="KW-1185">Reference proteome</keyword>
<proteinExistence type="predicted"/>
<reference evidence="1" key="1">
    <citation type="submission" date="2022-11" db="EMBL/GenBank/DDBJ databases">
        <title>Centuries of genome instability and evolution in soft-shell clam transmissible cancer (bioRxiv).</title>
        <authorList>
            <person name="Hart S.F.M."/>
            <person name="Yonemitsu M.A."/>
            <person name="Giersch R.M."/>
            <person name="Beal B.F."/>
            <person name="Arriagada G."/>
            <person name="Davis B.W."/>
            <person name="Ostrander E.A."/>
            <person name="Goff S.P."/>
            <person name="Metzger M.J."/>
        </authorList>
    </citation>
    <scope>NUCLEOTIDE SEQUENCE</scope>
    <source>
        <strain evidence="1">MELC-2E11</strain>
        <tissue evidence="1">Siphon/mantle</tissue>
    </source>
</reference>
<dbReference type="EMBL" id="CP111021">
    <property type="protein sequence ID" value="WAR17736.1"/>
    <property type="molecule type" value="Genomic_DNA"/>
</dbReference>
<protein>
    <submittedName>
        <fullName evidence="1">Uncharacterized protein</fullName>
    </submittedName>
</protein>
<gene>
    <name evidence="1" type="ORF">MAR_032330</name>
</gene>
<accession>A0ABY7FAB2</accession>
<name>A0ABY7FAB2_MYAAR</name>
<sequence length="71" mass="8089">MSTEENQTEAERQVLRHATIFASNNCHGNSVCIDPRRRPLWSPGPEIPSQPFDVPADYYSKLPTDVINYLD</sequence>
<organism evidence="1 2">
    <name type="scientific">Mya arenaria</name>
    <name type="common">Soft-shell clam</name>
    <dbReference type="NCBI Taxonomy" id="6604"/>
    <lineage>
        <taxon>Eukaryota</taxon>
        <taxon>Metazoa</taxon>
        <taxon>Spiralia</taxon>
        <taxon>Lophotrochozoa</taxon>
        <taxon>Mollusca</taxon>
        <taxon>Bivalvia</taxon>
        <taxon>Autobranchia</taxon>
        <taxon>Heteroconchia</taxon>
        <taxon>Euheterodonta</taxon>
        <taxon>Imparidentia</taxon>
        <taxon>Neoheterodontei</taxon>
        <taxon>Myida</taxon>
        <taxon>Myoidea</taxon>
        <taxon>Myidae</taxon>
        <taxon>Mya</taxon>
    </lineage>
</organism>